<evidence type="ECO:0000313" key="2">
    <source>
        <dbReference type="EMBL" id="KAK6947645.1"/>
    </source>
</evidence>
<accession>A0AAN8W7Z6</accession>
<evidence type="ECO:0000259" key="1">
    <source>
        <dbReference type="Pfam" id="PF01936"/>
    </source>
</evidence>
<proteinExistence type="predicted"/>
<dbReference type="Proteomes" id="UP001370490">
    <property type="component" value="Unassembled WGS sequence"/>
</dbReference>
<dbReference type="Pfam" id="PF01936">
    <property type="entry name" value="NYN"/>
    <property type="match status" value="1"/>
</dbReference>
<evidence type="ECO:0000313" key="3">
    <source>
        <dbReference type="Proteomes" id="UP001370490"/>
    </source>
</evidence>
<comment type="caution">
    <text evidence="2">The sequence shown here is derived from an EMBL/GenBank/DDBJ whole genome shotgun (WGS) entry which is preliminary data.</text>
</comment>
<name>A0AAN8W7Z6_9MAGN</name>
<feature type="domain" description="NYN" evidence="1">
    <location>
        <begin position="21"/>
        <end position="100"/>
    </location>
</feature>
<dbReference type="PANTHER" id="PTHR35744:SF4">
    <property type="entry name" value="OS04G0464600 PROTEIN"/>
    <property type="match status" value="1"/>
</dbReference>
<organism evidence="2 3">
    <name type="scientific">Dillenia turbinata</name>
    <dbReference type="NCBI Taxonomy" id="194707"/>
    <lineage>
        <taxon>Eukaryota</taxon>
        <taxon>Viridiplantae</taxon>
        <taxon>Streptophyta</taxon>
        <taxon>Embryophyta</taxon>
        <taxon>Tracheophyta</taxon>
        <taxon>Spermatophyta</taxon>
        <taxon>Magnoliopsida</taxon>
        <taxon>eudicotyledons</taxon>
        <taxon>Gunneridae</taxon>
        <taxon>Pentapetalae</taxon>
        <taxon>Dilleniales</taxon>
        <taxon>Dilleniaceae</taxon>
        <taxon>Dillenia</taxon>
    </lineage>
</organism>
<dbReference type="InterPro" id="IPR021139">
    <property type="entry name" value="NYN"/>
</dbReference>
<reference evidence="2 3" key="1">
    <citation type="submission" date="2023-12" db="EMBL/GenBank/DDBJ databases">
        <title>A high-quality genome assembly for Dillenia turbinata (Dilleniales).</title>
        <authorList>
            <person name="Chanderbali A."/>
        </authorList>
    </citation>
    <scope>NUCLEOTIDE SEQUENCE [LARGE SCALE GENOMIC DNA]</scope>
    <source>
        <strain evidence="2">LSX21</strain>
        <tissue evidence="2">Leaf</tissue>
    </source>
</reference>
<dbReference type="EMBL" id="JBAMMX010000001">
    <property type="protein sequence ID" value="KAK6947645.1"/>
    <property type="molecule type" value="Genomic_DNA"/>
</dbReference>
<dbReference type="GO" id="GO:0004540">
    <property type="term" value="F:RNA nuclease activity"/>
    <property type="evidence" value="ECO:0007669"/>
    <property type="project" value="InterPro"/>
</dbReference>
<dbReference type="AlphaFoldDB" id="A0AAN8W7Z6"/>
<protein>
    <submittedName>
        <fullName evidence="2">NYN domain, MARF1-type</fullName>
    </submittedName>
</protein>
<gene>
    <name evidence="2" type="ORF">RJ641_001118</name>
</gene>
<dbReference type="Gene3D" id="3.40.50.1010">
    <property type="entry name" value="5'-nuclease"/>
    <property type="match status" value="1"/>
</dbReference>
<dbReference type="PANTHER" id="PTHR35744">
    <property type="entry name" value="C2H2-TYPE DOMAIN-CONTAINING PROTEIN"/>
    <property type="match status" value="1"/>
</dbReference>
<keyword evidence="3" id="KW-1185">Reference proteome</keyword>
<sequence>MEKYKNAARDILTPKVGYGLADEIKRAGFWVQEVSNKPEAADVALRTHIVDLMDKRRIECVVLVSDDSGFVGVLREARLRCLKTVVVGDTNDGALKRCADASFSWREIVLGKAKKEAVSVMGKWNDRDVLKRLEWTYKPEVDELNLESAGATDAEDGSVDIEDICSGDEDRWMKEVQQPSCLSDPSVIGCTRSDLPSTS</sequence>